<dbReference type="Gene3D" id="1.10.10.10">
    <property type="entry name" value="Winged helix-like DNA-binding domain superfamily/Winged helix DNA-binding domain"/>
    <property type="match status" value="1"/>
</dbReference>
<proteinExistence type="predicted"/>
<dbReference type="InterPro" id="IPR036388">
    <property type="entry name" value="WH-like_DNA-bd_sf"/>
</dbReference>
<sequence>MRRVARRRASIQHMPERPFSPVISLLTVASVWDGHLGAQLRDLGLTTRKYALLAHIEATPGISFSELSRRSQITVQSAHTAVQTLVADGLVEDATKHAGSASDLRVTVRGSDVLQAAQQRLAALDAGLADAAPALARALEGLHEEPPRADGGSAVS</sequence>
<gene>
    <name evidence="2" type="ORF">GCM10025760_17580</name>
</gene>
<dbReference type="SUPFAM" id="SSF46785">
    <property type="entry name" value="Winged helix' DNA-binding domain"/>
    <property type="match status" value="1"/>
</dbReference>
<protein>
    <recommendedName>
        <fullName evidence="1">HTH marR-type domain-containing protein</fullName>
    </recommendedName>
</protein>
<organism evidence="2 3">
    <name type="scientific">Microbacterium yannicii</name>
    <dbReference type="NCBI Taxonomy" id="671622"/>
    <lineage>
        <taxon>Bacteria</taxon>
        <taxon>Bacillati</taxon>
        <taxon>Actinomycetota</taxon>
        <taxon>Actinomycetes</taxon>
        <taxon>Micrococcales</taxon>
        <taxon>Microbacteriaceae</taxon>
        <taxon>Microbacterium</taxon>
    </lineage>
</organism>
<dbReference type="EMBL" id="BAABKZ010000001">
    <property type="protein sequence ID" value="GAA5091037.1"/>
    <property type="molecule type" value="Genomic_DNA"/>
</dbReference>
<dbReference type="Pfam" id="PF12802">
    <property type="entry name" value="MarR_2"/>
    <property type="match status" value="1"/>
</dbReference>
<evidence type="ECO:0000313" key="2">
    <source>
        <dbReference type="EMBL" id="GAA5091037.1"/>
    </source>
</evidence>
<evidence type="ECO:0000313" key="3">
    <source>
        <dbReference type="Proteomes" id="UP001501407"/>
    </source>
</evidence>
<name>A0ABP9M5J2_9MICO</name>
<keyword evidence="3" id="KW-1185">Reference proteome</keyword>
<feature type="domain" description="HTH marR-type" evidence="1">
    <location>
        <begin position="43"/>
        <end position="92"/>
    </location>
</feature>
<reference evidence="3" key="1">
    <citation type="journal article" date="2019" name="Int. J. Syst. Evol. Microbiol.">
        <title>The Global Catalogue of Microorganisms (GCM) 10K type strain sequencing project: providing services to taxonomists for standard genome sequencing and annotation.</title>
        <authorList>
            <consortium name="The Broad Institute Genomics Platform"/>
            <consortium name="The Broad Institute Genome Sequencing Center for Infectious Disease"/>
            <person name="Wu L."/>
            <person name="Ma J."/>
        </authorList>
    </citation>
    <scope>NUCLEOTIDE SEQUENCE [LARGE SCALE GENOMIC DNA]</scope>
    <source>
        <strain evidence="3">JCM 18959</strain>
    </source>
</reference>
<dbReference type="InterPro" id="IPR000835">
    <property type="entry name" value="HTH_MarR-typ"/>
</dbReference>
<dbReference type="InterPro" id="IPR036390">
    <property type="entry name" value="WH_DNA-bd_sf"/>
</dbReference>
<dbReference type="Proteomes" id="UP001501407">
    <property type="component" value="Unassembled WGS sequence"/>
</dbReference>
<evidence type="ECO:0000259" key="1">
    <source>
        <dbReference type="Pfam" id="PF12802"/>
    </source>
</evidence>
<accession>A0ABP9M5J2</accession>
<comment type="caution">
    <text evidence="2">The sequence shown here is derived from an EMBL/GenBank/DDBJ whole genome shotgun (WGS) entry which is preliminary data.</text>
</comment>